<evidence type="ECO:0000313" key="2">
    <source>
        <dbReference type="Proteomes" id="UP000828390"/>
    </source>
</evidence>
<reference evidence="1" key="1">
    <citation type="journal article" date="2019" name="bioRxiv">
        <title>The Genome of the Zebra Mussel, Dreissena polymorpha: A Resource for Invasive Species Research.</title>
        <authorList>
            <person name="McCartney M.A."/>
            <person name="Auch B."/>
            <person name="Kono T."/>
            <person name="Mallez S."/>
            <person name="Zhang Y."/>
            <person name="Obille A."/>
            <person name="Becker A."/>
            <person name="Abrahante J.E."/>
            <person name="Garbe J."/>
            <person name="Badalamenti J.P."/>
            <person name="Herman A."/>
            <person name="Mangelson H."/>
            <person name="Liachko I."/>
            <person name="Sullivan S."/>
            <person name="Sone E.D."/>
            <person name="Koren S."/>
            <person name="Silverstein K.A.T."/>
            <person name="Beckman K.B."/>
            <person name="Gohl D.M."/>
        </authorList>
    </citation>
    <scope>NUCLEOTIDE SEQUENCE</scope>
    <source>
        <strain evidence="1">Duluth1</strain>
        <tissue evidence="1">Whole animal</tissue>
    </source>
</reference>
<dbReference type="Proteomes" id="UP000828390">
    <property type="component" value="Unassembled WGS sequence"/>
</dbReference>
<name>A0A9D4FXZ7_DREPO</name>
<sequence>MYSLLLVSVHRAHFLSEKTSSSAGASIRPAADLYVTVRLNQARYPQSATGVQNREAAMDRDLTICKALMITLVKRQS</sequence>
<dbReference type="EMBL" id="JAIWYP010000006">
    <property type="protein sequence ID" value="KAH3805183.1"/>
    <property type="molecule type" value="Genomic_DNA"/>
</dbReference>
<reference evidence="1" key="2">
    <citation type="submission" date="2020-11" db="EMBL/GenBank/DDBJ databases">
        <authorList>
            <person name="McCartney M.A."/>
            <person name="Auch B."/>
            <person name="Kono T."/>
            <person name="Mallez S."/>
            <person name="Becker A."/>
            <person name="Gohl D.M."/>
            <person name="Silverstein K.A.T."/>
            <person name="Koren S."/>
            <person name="Bechman K.B."/>
            <person name="Herman A."/>
            <person name="Abrahante J.E."/>
            <person name="Garbe J."/>
        </authorList>
    </citation>
    <scope>NUCLEOTIDE SEQUENCE</scope>
    <source>
        <strain evidence="1">Duluth1</strain>
        <tissue evidence="1">Whole animal</tissue>
    </source>
</reference>
<comment type="caution">
    <text evidence="1">The sequence shown here is derived from an EMBL/GenBank/DDBJ whole genome shotgun (WGS) entry which is preliminary data.</text>
</comment>
<gene>
    <name evidence="1" type="ORF">DPMN_133479</name>
</gene>
<evidence type="ECO:0000313" key="1">
    <source>
        <dbReference type="EMBL" id="KAH3805183.1"/>
    </source>
</evidence>
<accession>A0A9D4FXZ7</accession>
<keyword evidence="2" id="KW-1185">Reference proteome</keyword>
<proteinExistence type="predicted"/>
<organism evidence="1 2">
    <name type="scientific">Dreissena polymorpha</name>
    <name type="common">Zebra mussel</name>
    <name type="synonym">Mytilus polymorpha</name>
    <dbReference type="NCBI Taxonomy" id="45954"/>
    <lineage>
        <taxon>Eukaryota</taxon>
        <taxon>Metazoa</taxon>
        <taxon>Spiralia</taxon>
        <taxon>Lophotrochozoa</taxon>
        <taxon>Mollusca</taxon>
        <taxon>Bivalvia</taxon>
        <taxon>Autobranchia</taxon>
        <taxon>Heteroconchia</taxon>
        <taxon>Euheterodonta</taxon>
        <taxon>Imparidentia</taxon>
        <taxon>Neoheterodontei</taxon>
        <taxon>Myida</taxon>
        <taxon>Dreissenoidea</taxon>
        <taxon>Dreissenidae</taxon>
        <taxon>Dreissena</taxon>
    </lineage>
</organism>
<protein>
    <submittedName>
        <fullName evidence="1">Uncharacterized protein</fullName>
    </submittedName>
</protein>
<dbReference type="AlphaFoldDB" id="A0A9D4FXZ7"/>